<comment type="catalytic activity">
    <reaction evidence="23">
        <text>1D-myo-inositol 1,4,5,6-tetrakisphosphate + H2O = 1D-myo-inositol 1,4,5-trisphosphate + phosphate</text>
        <dbReference type="Rhea" id="RHEA:77147"/>
        <dbReference type="ChEBI" id="CHEBI:15377"/>
        <dbReference type="ChEBI" id="CHEBI:43474"/>
        <dbReference type="ChEBI" id="CHEBI:57627"/>
        <dbReference type="ChEBI" id="CHEBI:203600"/>
    </reaction>
    <physiologicalReaction direction="left-to-right" evidence="23">
        <dbReference type="Rhea" id="RHEA:77148"/>
    </physiologicalReaction>
</comment>
<dbReference type="EC" id="3.1.3.62" evidence="4"/>
<feature type="disulfide bond" evidence="25">
    <location>
        <begin position="60"/>
        <end position="386"/>
    </location>
</feature>
<comment type="catalytic activity">
    <reaction evidence="19">
        <text>1D-myo-inositol 1,2,6-trisphosphate + H2O = 1D-myo-inositol 1,2-bisphosphate + phosphate</text>
        <dbReference type="Rhea" id="RHEA:77131"/>
        <dbReference type="ChEBI" id="CHEBI:15377"/>
        <dbReference type="ChEBI" id="CHEBI:43474"/>
        <dbReference type="ChEBI" id="CHEBI:195537"/>
        <dbReference type="ChEBI" id="CHEBI:195539"/>
        <dbReference type="EC" id="3.1.3.62"/>
    </reaction>
    <physiologicalReaction direction="left-to-right" evidence="19">
        <dbReference type="Rhea" id="RHEA:77132"/>
    </physiologicalReaction>
</comment>
<dbReference type="GeneTree" id="ENSGT00390000018409"/>
<evidence type="ECO:0000256" key="7">
    <source>
        <dbReference type="ARBA" id="ARBA00022729"/>
    </source>
</evidence>
<evidence type="ECO:0000256" key="8">
    <source>
        <dbReference type="ARBA" id="ARBA00022801"/>
    </source>
</evidence>
<comment type="catalytic activity">
    <reaction evidence="22">
        <text>1D-myo-inositol 2,3-bisphosphate + H2O = 1D-myo-inositol 2-phosphate + phosphate</text>
        <dbReference type="Rhea" id="RHEA:77139"/>
        <dbReference type="ChEBI" id="CHEBI:15377"/>
        <dbReference type="ChEBI" id="CHEBI:43474"/>
        <dbReference type="ChEBI" id="CHEBI:84142"/>
        <dbReference type="ChEBI" id="CHEBI:195538"/>
    </reaction>
    <physiologicalReaction direction="left-to-right" evidence="22">
        <dbReference type="Rhea" id="RHEA:77140"/>
    </physiologicalReaction>
</comment>
<comment type="similarity">
    <text evidence="2">Belongs to the histidine acid phosphatase family. MINPP1 subfamily.</text>
</comment>
<dbReference type="Pfam" id="PF00328">
    <property type="entry name" value="His_Phos_2"/>
    <property type="match status" value="1"/>
</dbReference>
<dbReference type="GO" id="GO:0005615">
    <property type="term" value="C:extracellular space"/>
    <property type="evidence" value="ECO:0007669"/>
    <property type="project" value="Ensembl"/>
</dbReference>
<evidence type="ECO:0000256" key="9">
    <source>
        <dbReference type="ARBA" id="ARBA00023136"/>
    </source>
</evidence>
<dbReference type="SUPFAM" id="SSF53254">
    <property type="entry name" value="Phosphoglycerate mutase-like"/>
    <property type="match status" value="1"/>
</dbReference>
<comment type="catalytic activity">
    <reaction evidence="24">
        <text>(2R)-2,3-bisphosphoglycerate + H2O = (2R)-2-phosphoglycerate + phosphate</text>
        <dbReference type="Rhea" id="RHEA:27381"/>
        <dbReference type="ChEBI" id="CHEBI:15377"/>
        <dbReference type="ChEBI" id="CHEBI:43474"/>
        <dbReference type="ChEBI" id="CHEBI:58248"/>
        <dbReference type="ChEBI" id="CHEBI:58289"/>
        <dbReference type="EC" id="3.1.3.80"/>
    </reaction>
    <physiologicalReaction direction="left-to-right" evidence="24">
        <dbReference type="Rhea" id="RHEA:27382"/>
    </physiologicalReaction>
</comment>
<evidence type="ECO:0000256" key="13">
    <source>
        <dbReference type="ARBA" id="ARBA00043671"/>
    </source>
</evidence>
<evidence type="ECO:0000256" key="12">
    <source>
        <dbReference type="ARBA" id="ARBA00043668"/>
    </source>
</evidence>
<evidence type="ECO:0000256" key="3">
    <source>
        <dbReference type="ARBA" id="ARBA00012976"/>
    </source>
</evidence>
<evidence type="ECO:0000256" key="20">
    <source>
        <dbReference type="ARBA" id="ARBA00043757"/>
    </source>
</evidence>
<keyword evidence="10" id="KW-0325">Glycoprotein</keyword>
<evidence type="ECO:0000256" key="16">
    <source>
        <dbReference type="ARBA" id="ARBA00043733"/>
    </source>
</evidence>
<evidence type="ECO:0000313" key="27">
    <source>
        <dbReference type="Proteomes" id="UP000694392"/>
    </source>
</evidence>
<dbReference type="GO" id="GO:0003993">
    <property type="term" value="F:acid phosphatase activity"/>
    <property type="evidence" value="ECO:0007669"/>
    <property type="project" value="TreeGrafter"/>
</dbReference>
<dbReference type="PANTHER" id="PTHR20963">
    <property type="entry name" value="MULTIPLE INOSITOL POLYPHOSPHATE PHOSPHATASE-RELATED"/>
    <property type="match status" value="1"/>
</dbReference>
<comment type="catalytic activity">
    <reaction evidence="20">
        <text>1D-myo-inositol 1,2,3,5,6-pentakisphosphate + H2O = 1D-myo-inositol 1,2,3,6-tetrakisphosphate + phosphate</text>
        <dbReference type="Rhea" id="RHEA:77111"/>
        <dbReference type="ChEBI" id="CHEBI:15377"/>
        <dbReference type="ChEBI" id="CHEBI:43474"/>
        <dbReference type="ChEBI" id="CHEBI:58747"/>
        <dbReference type="ChEBI" id="CHEBI:195534"/>
    </reaction>
    <physiologicalReaction direction="left-to-right" evidence="20">
        <dbReference type="Rhea" id="RHEA:77112"/>
    </physiologicalReaction>
</comment>
<accession>A0A8D0HS37</accession>
<comment type="subcellular location">
    <subcellularLocation>
        <location evidence="1">Cell membrane</location>
    </subcellularLocation>
</comment>
<organism evidence="26 27">
    <name type="scientific">Sphenodon punctatus</name>
    <name type="common">Tuatara</name>
    <name type="synonym">Hatteria punctata</name>
    <dbReference type="NCBI Taxonomy" id="8508"/>
    <lineage>
        <taxon>Eukaryota</taxon>
        <taxon>Metazoa</taxon>
        <taxon>Chordata</taxon>
        <taxon>Craniata</taxon>
        <taxon>Vertebrata</taxon>
        <taxon>Euteleostomi</taxon>
        <taxon>Lepidosauria</taxon>
        <taxon>Sphenodontia</taxon>
        <taxon>Sphenodontidae</taxon>
        <taxon>Sphenodon</taxon>
    </lineage>
</organism>
<dbReference type="GO" id="GO:0030351">
    <property type="term" value="F:inositol-1,3,4,5,6-pentakisphosphate 3-phosphatase activity"/>
    <property type="evidence" value="ECO:0007669"/>
    <property type="project" value="Ensembl"/>
</dbReference>
<evidence type="ECO:0000256" key="14">
    <source>
        <dbReference type="ARBA" id="ARBA00043674"/>
    </source>
</evidence>
<dbReference type="AlphaFoldDB" id="A0A8D0HS37"/>
<dbReference type="InterPro" id="IPR016274">
    <property type="entry name" value="Histidine_acid_Pase_euk"/>
</dbReference>
<evidence type="ECO:0000256" key="25">
    <source>
        <dbReference type="PIRSR" id="PIRSR000894-2"/>
    </source>
</evidence>
<evidence type="ECO:0000256" key="5">
    <source>
        <dbReference type="ARBA" id="ARBA00018097"/>
    </source>
</evidence>
<evidence type="ECO:0000256" key="6">
    <source>
        <dbReference type="ARBA" id="ARBA00022475"/>
    </source>
</evidence>
<dbReference type="Gene3D" id="3.40.50.1240">
    <property type="entry name" value="Phosphoglycerate mutase-like"/>
    <property type="match status" value="1"/>
</dbReference>
<dbReference type="GO" id="GO:0030003">
    <property type="term" value="P:intracellular monoatomic cation homeostasis"/>
    <property type="evidence" value="ECO:0007669"/>
    <property type="project" value="Ensembl"/>
</dbReference>
<evidence type="ECO:0000313" key="26">
    <source>
        <dbReference type="Ensembl" id="ENSSPUP00000024545.1"/>
    </source>
</evidence>
<keyword evidence="25" id="KW-1015">Disulfide bond</keyword>
<dbReference type="GO" id="GO:0030352">
    <property type="term" value="F:inositol-1,4,5,6-tetrakisphosphate 6-phosphatase activity"/>
    <property type="evidence" value="ECO:0007669"/>
    <property type="project" value="Ensembl"/>
</dbReference>
<keyword evidence="27" id="KW-1185">Reference proteome</keyword>
<dbReference type="GO" id="GO:0046030">
    <property type="term" value="F:inositol trisphosphate phosphatase activity"/>
    <property type="evidence" value="ECO:0007669"/>
    <property type="project" value="Ensembl"/>
</dbReference>
<evidence type="ECO:0000256" key="10">
    <source>
        <dbReference type="ARBA" id="ARBA00023180"/>
    </source>
</evidence>
<evidence type="ECO:0000256" key="23">
    <source>
        <dbReference type="ARBA" id="ARBA00043829"/>
    </source>
</evidence>
<comment type="catalytic activity">
    <reaction evidence="14">
        <text>1D-myo-inositol 1,2-bisphosphate + H2O = 1D-myo-inositol 2-phosphate + phosphate</text>
        <dbReference type="Rhea" id="RHEA:77135"/>
        <dbReference type="ChEBI" id="CHEBI:15377"/>
        <dbReference type="ChEBI" id="CHEBI:43474"/>
        <dbReference type="ChEBI" id="CHEBI:84142"/>
        <dbReference type="ChEBI" id="CHEBI:195539"/>
        <dbReference type="EC" id="3.1.3.62"/>
    </reaction>
    <physiologicalReaction direction="left-to-right" evidence="14">
        <dbReference type="Rhea" id="RHEA:77136"/>
    </physiologicalReaction>
</comment>
<dbReference type="GO" id="GO:0016312">
    <property type="term" value="F:inositol bisphosphate phosphatase activity"/>
    <property type="evidence" value="ECO:0007669"/>
    <property type="project" value="Ensembl"/>
</dbReference>
<dbReference type="EC" id="3.1.3.80" evidence="3"/>
<evidence type="ECO:0000256" key="4">
    <source>
        <dbReference type="ARBA" id="ARBA00013040"/>
    </source>
</evidence>
<comment type="catalytic activity">
    <reaction evidence="21">
        <text>1D-myo-inositol 1,3,4,5,6-pentakisphosphate + H2O = 1D-myo-inositol 1,4,5,6-tetrakisphosphate + phosphate</text>
        <dbReference type="Rhea" id="RHEA:77143"/>
        <dbReference type="ChEBI" id="CHEBI:15377"/>
        <dbReference type="ChEBI" id="CHEBI:43474"/>
        <dbReference type="ChEBI" id="CHEBI:57627"/>
        <dbReference type="ChEBI" id="CHEBI:57733"/>
    </reaction>
    <physiologicalReaction direction="left-to-right" evidence="21">
        <dbReference type="Rhea" id="RHEA:77144"/>
    </physiologicalReaction>
</comment>
<dbReference type="Proteomes" id="UP000694392">
    <property type="component" value="Unplaced"/>
</dbReference>
<dbReference type="InterPro" id="IPR029033">
    <property type="entry name" value="His_PPase_superfam"/>
</dbReference>
<protein>
    <recommendedName>
        <fullName evidence="5">Multiple inositol polyphosphate phosphatase 1</fullName>
        <ecNumber evidence="4">3.1.3.62</ecNumber>
        <ecNumber evidence="3">3.1.3.80</ecNumber>
    </recommendedName>
    <alternativeName>
        <fullName evidence="11">2,3-bisphosphoglycerate 3-phosphatase</fullName>
    </alternativeName>
</protein>
<reference evidence="26" key="2">
    <citation type="submission" date="2025-09" db="UniProtKB">
        <authorList>
            <consortium name="Ensembl"/>
        </authorList>
    </citation>
    <scope>IDENTIFICATION</scope>
</reference>
<evidence type="ECO:0000256" key="18">
    <source>
        <dbReference type="ARBA" id="ARBA00043746"/>
    </source>
</evidence>
<evidence type="ECO:0000256" key="11">
    <source>
        <dbReference type="ARBA" id="ARBA00031642"/>
    </source>
</evidence>
<evidence type="ECO:0000256" key="2">
    <source>
        <dbReference type="ARBA" id="ARBA00008422"/>
    </source>
</evidence>
<evidence type="ECO:0000256" key="1">
    <source>
        <dbReference type="ARBA" id="ARBA00004236"/>
    </source>
</evidence>
<reference evidence="26" key="1">
    <citation type="submission" date="2025-08" db="UniProtKB">
        <authorList>
            <consortium name="Ensembl"/>
        </authorList>
    </citation>
    <scope>IDENTIFICATION</scope>
</reference>
<proteinExistence type="inferred from homology"/>
<comment type="catalytic activity">
    <reaction evidence="12">
        <text>1D-myo-inositol 1,2,5,6-tetrakisphosphate + H2O = 1D-myo-inositol 1,2,6-trisphosphate + phosphate</text>
        <dbReference type="Rhea" id="RHEA:77119"/>
        <dbReference type="ChEBI" id="CHEBI:15377"/>
        <dbReference type="ChEBI" id="CHEBI:43474"/>
        <dbReference type="ChEBI" id="CHEBI:195535"/>
        <dbReference type="ChEBI" id="CHEBI:195537"/>
        <dbReference type="EC" id="3.1.3.62"/>
    </reaction>
    <physiologicalReaction direction="left-to-right" evidence="12">
        <dbReference type="Rhea" id="RHEA:77120"/>
    </physiologicalReaction>
</comment>
<dbReference type="OMA" id="ANSPWFA"/>
<comment type="catalytic activity">
    <reaction evidence="16">
        <text>1D-myo-inositol 1,2,3-trisphosphate + H2O = 1D-myo-inositol 2,3-bisphosphate + phosphate</text>
        <dbReference type="Rhea" id="RHEA:77127"/>
        <dbReference type="ChEBI" id="CHEBI:15377"/>
        <dbReference type="ChEBI" id="CHEBI:43474"/>
        <dbReference type="ChEBI" id="CHEBI:195536"/>
        <dbReference type="ChEBI" id="CHEBI:195538"/>
    </reaction>
    <physiologicalReaction direction="left-to-right" evidence="16">
        <dbReference type="Rhea" id="RHEA:77128"/>
    </physiologicalReaction>
</comment>
<evidence type="ECO:0000256" key="22">
    <source>
        <dbReference type="ARBA" id="ARBA00043801"/>
    </source>
</evidence>
<evidence type="ECO:0000256" key="19">
    <source>
        <dbReference type="ARBA" id="ARBA00043747"/>
    </source>
</evidence>
<keyword evidence="6" id="KW-1003">Cell membrane</keyword>
<name>A0A8D0HS37_SPHPU</name>
<dbReference type="GO" id="GO:0005788">
    <property type="term" value="C:endoplasmic reticulum lumen"/>
    <property type="evidence" value="ECO:0007669"/>
    <property type="project" value="Ensembl"/>
</dbReference>
<keyword evidence="8" id="KW-0378">Hydrolase</keyword>
<keyword evidence="9" id="KW-0472">Membrane</keyword>
<comment type="catalytic activity">
    <reaction evidence="13">
        <text>1D-myo-inositol 1,2,4,5,6-pentakisphosphate + H2O = 1D-myo-inositol 1,2,5,6-tetrakisphosphate + phosphate</text>
        <dbReference type="Rhea" id="RHEA:77115"/>
        <dbReference type="ChEBI" id="CHEBI:15377"/>
        <dbReference type="ChEBI" id="CHEBI:43474"/>
        <dbReference type="ChEBI" id="CHEBI:57798"/>
        <dbReference type="ChEBI" id="CHEBI:195535"/>
        <dbReference type="EC" id="3.1.3.62"/>
    </reaction>
    <physiologicalReaction direction="left-to-right" evidence="13">
        <dbReference type="Rhea" id="RHEA:77116"/>
    </physiologicalReaction>
</comment>
<evidence type="ECO:0000256" key="17">
    <source>
        <dbReference type="ARBA" id="ARBA00043739"/>
    </source>
</evidence>
<dbReference type="FunFam" id="3.40.50.1240:FF:000014">
    <property type="entry name" value="Multiple inositol polyphosphate phosphatase 1"/>
    <property type="match status" value="1"/>
</dbReference>
<dbReference type="GO" id="GO:0004446">
    <property type="term" value="F:inositol hexakisphosphate phosphatase activity"/>
    <property type="evidence" value="ECO:0007669"/>
    <property type="project" value="Ensembl"/>
</dbReference>
<evidence type="ECO:0000256" key="21">
    <source>
        <dbReference type="ARBA" id="ARBA00043762"/>
    </source>
</evidence>
<evidence type="ECO:0000256" key="24">
    <source>
        <dbReference type="ARBA" id="ARBA00043832"/>
    </source>
</evidence>
<dbReference type="CDD" id="cd07061">
    <property type="entry name" value="HP_HAP_like"/>
    <property type="match status" value="1"/>
</dbReference>
<dbReference type="Ensembl" id="ENSSPUT00000026193.1">
    <property type="protein sequence ID" value="ENSSPUP00000024545.1"/>
    <property type="gene ID" value="ENSSPUG00000018800.1"/>
</dbReference>
<comment type="catalytic activity">
    <reaction evidence="17">
        <text>1D-myo-inositol 1,2,3,6-tetrakisphosphate + H2O = 1D-myo-inositol 1,2,3-trisphosphate + phosphate</text>
        <dbReference type="Rhea" id="RHEA:77123"/>
        <dbReference type="ChEBI" id="CHEBI:15377"/>
        <dbReference type="ChEBI" id="CHEBI:43474"/>
        <dbReference type="ChEBI" id="CHEBI:195534"/>
        <dbReference type="ChEBI" id="CHEBI:195536"/>
    </reaction>
    <physiologicalReaction direction="left-to-right" evidence="17">
        <dbReference type="Rhea" id="RHEA:77124"/>
    </physiologicalReaction>
</comment>
<comment type="catalytic activity">
    <reaction evidence="15">
        <text>1D-myo-inositol hexakisphosphate + H2O = 1D-myo-inositol 1,2,4,5,6-pentakisphosphate + phosphate</text>
        <dbReference type="Rhea" id="RHEA:16989"/>
        <dbReference type="ChEBI" id="CHEBI:15377"/>
        <dbReference type="ChEBI" id="CHEBI:43474"/>
        <dbReference type="ChEBI" id="CHEBI:57798"/>
        <dbReference type="ChEBI" id="CHEBI:58130"/>
        <dbReference type="EC" id="3.1.3.62"/>
    </reaction>
    <physiologicalReaction direction="left-to-right" evidence="15">
        <dbReference type="Rhea" id="RHEA:16990"/>
    </physiologicalReaction>
</comment>
<dbReference type="PANTHER" id="PTHR20963:SF8">
    <property type="entry name" value="MULTIPLE INOSITOL POLYPHOSPHATE PHOSPHATASE 1"/>
    <property type="match status" value="1"/>
</dbReference>
<gene>
    <name evidence="26" type="primary">MINPP1</name>
</gene>
<dbReference type="GO" id="GO:0005886">
    <property type="term" value="C:plasma membrane"/>
    <property type="evidence" value="ECO:0007669"/>
    <property type="project" value="UniProtKB-SubCell"/>
</dbReference>
<feature type="disulfide bond" evidence="25">
    <location>
        <begin position="252"/>
        <end position="266"/>
    </location>
</feature>
<dbReference type="PIRSF" id="PIRSF000894">
    <property type="entry name" value="Acid_phosphatase"/>
    <property type="match status" value="1"/>
</dbReference>
<dbReference type="GO" id="GO:0034417">
    <property type="term" value="F:bisphosphoglycerate 3-phosphatase activity"/>
    <property type="evidence" value="ECO:0007669"/>
    <property type="project" value="UniProtKB-EC"/>
</dbReference>
<evidence type="ECO:0000256" key="15">
    <source>
        <dbReference type="ARBA" id="ARBA00043691"/>
    </source>
</evidence>
<dbReference type="InterPro" id="IPR000560">
    <property type="entry name" value="His_Pase_clade-2"/>
</dbReference>
<sequence length="451" mass="51347">GDPNKTGCQTCPYIVVIHGSALIPYFGTKTRYEDLNSYLQEDPLSLGPPEAGLPLRPGTCIPLQLSALMRHGTRYPTRGQIGKLEQLHQLLQTVHPLQGGPAAAVCPAGRSLARWDMWYRPDMDGKLTLQGRHEMVRLARRLAARFPSLITPQRRYAFITSSKPRCVNSSLAFRDGLVRAEEPEVNDSLMRFFENCQKFVTLVEDNERAMYQVGDFKQGPLMKKVIEKVASTMCVPASSLNADLVQVAFFTCSYELAIKNISSPWCLIFSEDDGKVLEYLNDLKQYWKRGYGYHINSRSSCSLFQDIVKHMDKAVAESKSSVPISSPVTLQFGHAETLQPLIVLMGYFKDKLHLTAENYDKQMHRKFRTGRIVPYASNLMFVLYHCDHAETPEDEYQVQILLNEKLLQFPYSNKTVSRYTDLKNHYKDILQNCHFSAECELPKNNTSLDEL</sequence>
<comment type="catalytic activity">
    <reaction evidence="18">
        <text>1D-myo-inositol hexakisphosphate + H2O = 1D-myo-inositol 1,2,3,5,6-pentakisphosphate + phosphate</text>
        <dbReference type="Rhea" id="RHEA:20960"/>
        <dbReference type="ChEBI" id="CHEBI:15377"/>
        <dbReference type="ChEBI" id="CHEBI:43474"/>
        <dbReference type="ChEBI" id="CHEBI:58130"/>
        <dbReference type="ChEBI" id="CHEBI:58747"/>
    </reaction>
    <physiologicalReaction direction="left-to-right" evidence="18">
        <dbReference type="Rhea" id="RHEA:20961"/>
    </physiologicalReaction>
</comment>
<keyword evidence="7" id="KW-0732">Signal</keyword>